<keyword evidence="3" id="KW-1185">Reference proteome</keyword>
<protein>
    <recommendedName>
        <fullName evidence="1">DUF4806 domain-containing protein</fullName>
    </recommendedName>
</protein>
<proteinExistence type="predicted"/>
<evidence type="ECO:0000313" key="2">
    <source>
        <dbReference type="EMBL" id="KRT85485.1"/>
    </source>
</evidence>
<comment type="caution">
    <text evidence="2">The sequence shown here is derived from an EMBL/GenBank/DDBJ whole genome shotgun (WGS) entry which is preliminary data.</text>
</comment>
<feature type="domain" description="DUF4806" evidence="1">
    <location>
        <begin position="30"/>
        <end position="112"/>
    </location>
</feature>
<organism evidence="2 3">
    <name type="scientific">Oryctes borbonicus</name>
    <dbReference type="NCBI Taxonomy" id="1629725"/>
    <lineage>
        <taxon>Eukaryota</taxon>
        <taxon>Metazoa</taxon>
        <taxon>Ecdysozoa</taxon>
        <taxon>Arthropoda</taxon>
        <taxon>Hexapoda</taxon>
        <taxon>Insecta</taxon>
        <taxon>Pterygota</taxon>
        <taxon>Neoptera</taxon>
        <taxon>Endopterygota</taxon>
        <taxon>Coleoptera</taxon>
        <taxon>Polyphaga</taxon>
        <taxon>Scarabaeiformia</taxon>
        <taxon>Scarabaeidae</taxon>
        <taxon>Dynastinae</taxon>
        <taxon>Oryctes</taxon>
    </lineage>
</organism>
<dbReference type="Proteomes" id="UP000051574">
    <property type="component" value="Unassembled WGS sequence"/>
</dbReference>
<reference evidence="2 3" key="1">
    <citation type="submission" date="2015-09" db="EMBL/GenBank/DDBJ databases">
        <title>Draft genome of the scarab beetle Oryctes borbonicus.</title>
        <authorList>
            <person name="Meyer J.M."/>
            <person name="Markov G.V."/>
            <person name="Baskaran P."/>
            <person name="Herrmann M."/>
            <person name="Sommer R.J."/>
            <person name="Roedelsperger C."/>
        </authorList>
    </citation>
    <scope>NUCLEOTIDE SEQUENCE [LARGE SCALE GENOMIC DNA]</scope>
    <source>
        <strain evidence="2">OB123</strain>
        <tissue evidence="2">Whole animal</tissue>
    </source>
</reference>
<evidence type="ECO:0000259" key="1">
    <source>
        <dbReference type="Pfam" id="PF16064"/>
    </source>
</evidence>
<dbReference type="EMBL" id="LJIG01001455">
    <property type="protein sequence ID" value="KRT85485.1"/>
    <property type="molecule type" value="Genomic_DNA"/>
</dbReference>
<dbReference type="PANTHER" id="PTHR34153">
    <property type="entry name" value="SI:CH211-262H13.3-RELATED-RELATED"/>
    <property type="match status" value="1"/>
</dbReference>
<evidence type="ECO:0000313" key="3">
    <source>
        <dbReference type="Proteomes" id="UP000051574"/>
    </source>
</evidence>
<dbReference type="PANTHER" id="PTHR34153:SF2">
    <property type="entry name" value="SI:CH211-262H13.3-RELATED"/>
    <property type="match status" value="1"/>
</dbReference>
<sequence>DISDIKEELININTNLAYLLQSEQYNRRPVQEFDLPITTAEELANMEVRLKTDESAFRDLVTTLALLNVGNVKRSVLNMMKRLLNKDMSLKYSCFGKKNKLNFSSLRISQAVFDAVRVKFPRSMEIEITRAISSCLVNAADRDGGRKLR</sequence>
<feature type="non-terminal residue" evidence="2">
    <location>
        <position position="1"/>
    </location>
</feature>
<dbReference type="Pfam" id="PF16064">
    <property type="entry name" value="DUF4806"/>
    <property type="match status" value="1"/>
</dbReference>
<accession>A0A0T6BEB9</accession>
<name>A0A0T6BEB9_9SCAR</name>
<dbReference type="AlphaFoldDB" id="A0A0T6BEB9"/>
<dbReference type="OrthoDB" id="6609483at2759"/>
<gene>
    <name evidence="2" type="ORF">AMK59_2325</name>
</gene>
<dbReference type="InterPro" id="IPR032071">
    <property type="entry name" value="DUF4806"/>
</dbReference>